<protein>
    <submittedName>
        <fullName evidence="7">Monocarboxylate transporter 12</fullName>
    </submittedName>
</protein>
<feature type="transmembrane region" description="Helical" evidence="3">
    <location>
        <begin position="364"/>
        <end position="387"/>
    </location>
</feature>
<dbReference type="EMBL" id="CAMXCT010000868">
    <property type="protein sequence ID" value="CAI3984173.1"/>
    <property type="molecule type" value="Genomic_DNA"/>
</dbReference>
<feature type="region of interest" description="Disordered" evidence="2">
    <location>
        <begin position="201"/>
        <end position="224"/>
    </location>
</feature>
<evidence type="ECO:0000313" key="5">
    <source>
        <dbReference type="EMBL" id="CAI3984173.1"/>
    </source>
</evidence>
<dbReference type="GO" id="GO:0022857">
    <property type="term" value="F:transmembrane transporter activity"/>
    <property type="evidence" value="ECO:0007669"/>
    <property type="project" value="InterPro"/>
</dbReference>
<feature type="transmembrane region" description="Helical" evidence="3">
    <location>
        <begin position="792"/>
        <end position="815"/>
    </location>
</feature>
<name>A0A9P1C4V8_9DINO</name>
<dbReference type="SUPFAM" id="SSF103473">
    <property type="entry name" value="MFS general substrate transporter"/>
    <property type="match status" value="2"/>
</dbReference>
<gene>
    <name evidence="5" type="ORF">C1SCF055_LOCUS11722</name>
</gene>
<feature type="domain" description="Major facilitator superfamily (MFS) profile" evidence="4">
    <location>
        <begin position="415"/>
        <end position="818"/>
    </location>
</feature>
<feature type="transmembrane region" description="Helical" evidence="3">
    <location>
        <begin position="413"/>
        <end position="433"/>
    </location>
</feature>
<keyword evidence="3" id="KW-0472">Membrane</keyword>
<feature type="transmembrane region" description="Helical" evidence="3">
    <location>
        <begin position="14"/>
        <end position="32"/>
    </location>
</feature>
<keyword evidence="3" id="KW-0812">Transmembrane</keyword>
<dbReference type="PANTHER" id="PTHR11360:SF284">
    <property type="entry name" value="EG:103B4.3 PROTEIN-RELATED"/>
    <property type="match status" value="1"/>
</dbReference>
<feature type="transmembrane region" description="Helical" evidence="3">
    <location>
        <begin position="138"/>
        <end position="160"/>
    </location>
</feature>
<dbReference type="InterPro" id="IPR050327">
    <property type="entry name" value="Proton-linked_MCT"/>
</dbReference>
<feature type="transmembrane region" description="Helical" evidence="3">
    <location>
        <begin position="763"/>
        <end position="786"/>
    </location>
</feature>
<feature type="transmembrane region" description="Helical" evidence="3">
    <location>
        <begin position="105"/>
        <end position="126"/>
    </location>
</feature>
<feature type="transmembrane region" description="Helical" evidence="3">
    <location>
        <begin position="732"/>
        <end position="751"/>
    </location>
</feature>
<reference evidence="6" key="2">
    <citation type="submission" date="2024-04" db="EMBL/GenBank/DDBJ databases">
        <authorList>
            <person name="Chen Y."/>
            <person name="Shah S."/>
            <person name="Dougan E. K."/>
            <person name="Thang M."/>
            <person name="Chan C."/>
        </authorList>
    </citation>
    <scope>NUCLEOTIDE SEQUENCE [LARGE SCALE GENOMIC DNA]</scope>
</reference>
<keyword evidence="8" id="KW-1185">Reference proteome</keyword>
<feature type="compositionally biased region" description="Low complexity" evidence="2">
    <location>
        <begin position="607"/>
        <end position="622"/>
    </location>
</feature>
<feature type="transmembrane region" description="Helical" evidence="3">
    <location>
        <begin position="504"/>
        <end position="525"/>
    </location>
</feature>
<feature type="compositionally biased region" description="Low complexity" evidence="2">
    <location>
        <begin position="208"/>
        <end position="223"/>
    </location>
</feature>
<feature type="transmembrane region" description="Helical" evidence="3">
    <location>
        <begin position="637"/>
        <end position="658"/>
    </location>
</feature>
<feature type="transmembrane region" description="Helical" evidence="3">
    <location>
        <begin position="172"/>
        <end position="191"/>
    </location>
</feature>
<evidence type="ECO:0000313" key="7">
    <source>
        <dbReference type="EMBL" id="CAL4771485.1"/>
    </source>
</evidence>
<comment type="subcellular location">
    <subcellularLocation>
        <location evidence="1">Membrane</location>
        <topology evidence="1">Multi-pass membrane protein</topology>
    </subcellularLocation>
</comment>
<feature type="transmembrane region" description="Helical" evidence="3">
    <location>
        <begin position="79"/>
        <end position="99"/>
    </location>
</feature>
<keyword evidence="3" id="KW-1133">Transmembrane helix</keyword>
<feature type="transmembrane region" description="Helical" evidence="3">
    <location>
        <begin position="276"/>
        <end position="299"/>
    </location>
</feature>
<evidence type="ECO:0000256" key="1">
    <source>
        <dbReference type="ARBA" id="ARBA00004141"/>
    </source>
</evidence>
<dbReference type="InterPro" id="IPR036259">
    <property type="entry name" value="MFS_trans_sf"/>
</dbReference>
<dbReference type="InterPro" id="IPR011701">
    <property type="entry name" value="MFS"/>
</dbReference>
<proteinExistence type="predicted"/>
<dbReference type="GO" id="GO:0016020">
    <property type="term" value="C:membrane"/>
    <property type="evidence" value="ECO:0007669"/>
    <property type="project" value="UniProtKB-SubCell"/>
</dbReference>
<evidence type="ECO:0000259" key="4">
    <source>
        <dbReference type="PROSITE" id="PS50850"/>
    </source>
</evidence>
<feature type="region of interest" description="Disordered" evidence="2">
    <location>
        <begin position="599"/>
        <end position="622"/>
    </location>
</feature>
<feature type="transmembrane region" description="Helical" evidence="3">
    <location>
        <begin position="571"/>
        <end position="590"/>
    </location>
</feature>
<comment type="caution">
    <text evidence="5">The sequence shown here is derived from an EMBL/GenBank/DDBJ whole genome shotgun (WGS) entry which is preliminary data.</text>
</comment>
<dbReference type="Pfam" id="PF07690">
    <property type="entry name" value="MFS_1"/>
    <property type="match status" value="2"/>
</dbReference>
<reference evidence="5" key="1">
    <citation type="submission" date="2022-10" db="EMBL/GenBank/DDBJ databases">
        <authorList>
            <person name="Chen Y."/>
            <person name="Dougan E. K."/>
            <person name="Chan C."/>
            <person name="Rhodes N."/>
            <person name="Thang M."/>
        </authorList>
    </citation>
    <scope>NUCLEOTIDE SEQUENCE</scope>
</reference>
<dbReference type="EMBL" id="CAMXCT030000868">
    <property type="protein sequence ID" value="CAL4771485.1"/>
    <property type="molecule type" value="Genomic_DNA"/>
</dbReference>
<feature type="transmembrane region" description="Helical" evidence="3">
    <location>
        <begin position="306"/>
        <end position="324"/>
    </location>
</feature>
<dbReference type="PANTHER" id="PTHR11360">
    <property type="entry name" value="MONOCARBOXYLATE TRANSPORTER"/>
    <property type="match status" value="1"/>
</dbReference>
<sequence length="831" mass="87682">MGILRVPDGTCRKVLLTLVCFTGQFVVMGLYYSYGQLFAALKHETGESGGKLALIGSSRDFLLNGIMALGGFGVNKIGYVNLSTLGSALVVLSLMLDSIVPNTSWLFLSFSLIGGIGNGVLCIPYYSVLFSQMSGPMLPVAVGFAAAGGGVGTIVFNSTLEPLHQTFGWRHARQILAAALLVILTLNTLVLRCCTRQKQESPDDSVEESNSASSDTSSGSQPSQFRLGRELVELVRPFTAPSFGLLSVGLVLYMFGFTVPYTHVVYYAELQGYKRAATLVSVMGAGSTVGRIVCGICAAVVSPRRLFLLVILIQGLSLAWLPSCSTEAELMAFSVIFGGSSGARVALLSLLVCELYGAEKVPHLFGLAGLAIGVGTLIGPTLVGSIFDRSGSYATAFLTMGIPVVPDGTCRNVLLTFTCFTGQFVVVGLFYSYGQLFAALIHETGESGGKLALIGSSRDFLLNGIMALGGFGVNKIGYVTLSTLGSAMVVLSLIFDSIVPNTSWLFLSFSLIGGIGNGLLCIPYFTVLYSKMSGPMLPVAVGFAAAGGGIGTIVFNLILEPLHQTFGWRHARQILAAALLVILTLNTLVLRCCTRQKQESPDDSMEESNSASSDTSSGSQPSQFRLGRELVELVRPFAAPSFGLLSVGLVLYMCGFTVPYTHVVYYAELQGYKKAATLVSVMGAGSTVGRMLCGICAAVVSPRLLFLLVIFIQGLGLAWLPTCSTEAELMAFSVIFGGSSGARVALLSLLVCELYGAEKVPHLFGLAGLAIGVGNLIGPTLVGSIYDLTGSYGTAFLTSACLVLVSIPCMLASYWDAARYREVSKADLEEV</sequence>
<evidence type="ECO:0000313" key="6">
    <source>
        <dbReference type="EMBL" id="CAL1137548.1"/>
    </source>
</evidence>
<dbReference type="Proteomes" id="UP001152797">
    <property type="component" value="Unassembled WGS sequence"/>
</dbReference>
<organism evidence="5">
    <name type="scientific">Cladocopium goreaui</name>
    <dbReference type="NCBI Taxonomy" id="2562237"/>
    <lineage>
        <taxon>Eukaryota</taxon>
        <taxon>Sar</taxon>
        <taxon>Alveolata</taxon>
        <taxon>Dinophyceae</taxon>
        <taxon>Suessiales</taxon>
        <taxon>Symbiodiniaceae</taxon>
        <taxon>Cladocopium</taxon>
    </lineage>
</organism>
<dbReference type="Gene3D" id="1.20.1250.20">
    <property type="entry name" value="MFS general substrate transporter like domains"/>
    <property type="match status" value="4"/>
</dbReference>
<evidence type="ECO:0000313" key="8">
    <source>
        <dbReference type="Proteomes" id="UP001152797"/>
    </source>
</evidence>
<evidence type="ECO:0000256" key="2">
    <source>
        <dbReference type="SAM" id="MobiDB-lite"/>
    </source>
</evidence>
<dbReference type="OrthoDB" id="6509908at2759"/>
<dbReference type="AlphaFoldDB" id="A0A9P1C4V8"/>
<dbReference type="EMBL" id="CAMXCT020000868">
    <property type="protein sequence ID" value="CAL1137548.1"/>
    <property type="molecule type" value="Genomic_DNA"/>
</dbReference>
<dbReference type="InterPro" id="IPR020846">
    <property type="entry name" value="MFS_dom"/>
</dbReference>
<dbReference type="PROSITE" id="PS50850">
    <property type="entry name" value="MFS"/>
    <property type="match status" value="1"/>
</dbReference>
<feature type="transmembrane region" description="Helical" evidence="3">
    <location>
        <begin position="476"/>
        <end position="498"/>
    </location>
</feature>
<accession>A0A9P1C4V8</accession>
<evidence type="ECO:0000256" key="3">
    <source>
        <dbReference type="SAM" id="Phobius"/>
    </source>
</evidence>
<feature type="transmembrane region" description="Helical" evidence="3">
    <location>
        <begin position="234"/>
        <end position="256"/>
    </location>
</feature>
<feature type="transmembrane region" description="Helical" evidence="3">
    <location>
        <begin position="537"/>
        <end position="559"/>
    </location>
</feature>